<keyword evidence="1" id="KW-0812">Transmembrane</keyword>
<evidence type="ECO:0000313" key="2">
    <source>
        <dbReference type="EMBL" id="AHG00942.1"/>
    </source>
</evidence>
<evidence type="ECO:0000313" key="4">
    <source>
        <dbReference type="Proteomes" id="UP000019024"/>
    </source>
</evidence>
<dbReference type="Proteomes" id="UP000019024">
    <property type="component" value="Chromosome"/>
</dbReference>
<sequence>MADPWRYRCPKGHSNIERHTAENAHRCNSCHVVYAGAPVDAKEVDGFPVEREIIREKKEIGPKTVLESLLEIADDPVRNWIQTREIAADVGADPRQIGQILSHLEDDGRVERLPDKTHPCWSVAGDARATADPRTIGLLVLVIGLVATIVAGGVTAI</sequence>
<name>W0JQW3_9EURY</name>
<dbReference type="AlphaFoldDB" id="W0JQW3"/>
<dbReference type="KEGG" id="hlr:HALLA_12255"/>
<evidence type="ECO:0000256" key="1">
    <source>
        <dbReference type="SAM" id="Phobius"/>
    </source>
</evidence>
<organism evidence="3 4">
    <name type="scientific">Halostagnicola larsenii XH-48</name>
    <dbReference type="NCBI Taxonomy" id="797299"/>
    <lineage>
        <taxon>Archaea</taxon>
        <taxon>Methanobacteriati</taxon>
        <taxon>Methanobacteriota</taxon>
        <taxon>Stenosarchaea group</taxon>
        <taxon>Halobacteria</taxon>
        <taxon>Halobacteriales</taxon>
        <taxon>Natrialbaceae</taxon>
        <taxon>Halostagnicola</taxon>
    </lineage>
</organism>
<keyword evidence="4" id="KW-1185">Reference proteome</keyword>
<dbReference type="OrthoDB" id="351297at2157"/>
<dbReference type="KEGG" id="hlr:HALLA_11940"/>
<dbReference type="GeneID" id="25145214"/>
<accession>W0JQW3</accession>
<keyword evidence="1" id="KW-0472">Membrane</keyword>
<proteinExistence type="predicted"/>
<gene>
    <name evidence="2" type="ORF">HALLA_11940</name>
    <name evidence="3" type="ORF">HALLA_12255</name>
</gene>
<evidence type="ECO:0000313" key="3">
    <source>
        <dbReference type="EMBL" id="AHG00994.1"/>
    </source>
</evidence>
<keyword evidence="1" id="KW-1133">Transmembrane helix</keyword>
<dbReference type="STRING" id="797299.HALLA_11940"/>
<dbReference type="HOGENOM" id="CLU_1673940_0_0_2"/>
<dbReference type="EMBL" id="CP007055">
    <property type="protein sequence ID" value="AHG00942.1"/>
    <property type="molecule type" value="Genomic_DNA"/>
</dbReference>
<reference evidence="3 4" key="1">
    <citation type="submission" date="2014-01" db="EMBL/GenBank/DDBJ databases">
        <authorList>
            <consortium name="DOE Joint Genome Institute"/>
            <person name="Anderson I."/>
            <person name="Huntemann M."/>
            <person name="Han J."/>
            <person name="Chen A."/>
            <person name="Kyrpides N."/>
            <person name="Mavromatis K."/>
            <person name="Markowitz V."/>
            <person name="Palaniappan K."/>
            <person name="Ivanova N."/>
            <person name="Schaumberg A."/>
            <person name="Pati A."/>
            <person name="Liolios K."/>
            <person name="Nordberg H.P."/>
            <person name="Cantor M.N."/>
            <person name="Hua S.X."/>
            <person name="Woyke T."/>
        </authorList>
    </citation>
    <scope>NUCLEOTIDE SEQUENCE [LARGE SCALE GENOMIC DNA]</scope>
    <source>
        <strain evidence="3 4">XH-48</strain>
    </source>
</reference>
<protein>
    <submittedName>
        <fullName evidence="3">Uncharacterized protein</fullName>
    </submittedName>
</protein>
<feature type="transmembrane region" description="Helical" evidence="1">
    <location>
        <begin position="136"/>
        <end position="156"/>
    </location>
</feature>
<dbReference type="EMBL" id="CP007055">
    <property type="protein sequence ID" value="AHG00994.1"/>
    <property type="molecule type" value="Genomic_DNA"/>
</dbReference>
<dbReference type="RefSeq" id="WP_049952678.1">
    <property type="nucleotide sequence ID" value="NZ_CP007055.1"/>
</dbReference>